<gene>
    <name evidence="8" type="primary">acyP</name>
    <name evidence="8" type="ORF">GCM10010954_05550</name>
</gene>
<feature type="domain" description="Acylphosphatase-like" evidence="7">
    <location>
        <begin position="3"/>
        <end position="91"/>
    </location>
</feature>
<dbReference type="Gene3D" id="3.30.70.100">
    <property type="match status" value="1"/>
</dbReference>
<dbReference type="Proteomes" id="UP000660110">
    <property type="component" value="Unassembled WGS sequence"/>
</dbReference>
<evidence type="ECO:0000256" key="4">
    <source>
        <dbReference type="ARBA" id="ARBA00047645"/>
    </source>
</evidence>
<comment type="similarity">
    <text evidence="1 6">Belongs to the acylphosphatase family.</text>
</comment>
<dbReference type="PANTHER" id="PTHR47268:SF4">
    <property type="entry name" value="ACYLPHOSPHATASE"/>
    <property type="match status" value="1"/>
</dbReference>
<reference evidence="8" key="2">
    <citation type="submission" date="2020-09" db="EMBL/GenBank/DDBJ databases">
        <authorList>
            <person name="Sun Q."/>
            <person name="Zhou Y."/>
        </authorList>
    </citation>
    <scope>NUCLEOTIDE SEQUENCE</scope>
    <source>
        <strain evidence="8">CGMCC 1.12153</strain>
    </source>
</reference>
<dbReference type="SUPFAM" id="SSF54975">
    <property type="entry name" value="Acylphosphatase/BLUF domain-like"/>
    <property type="match status" value="1"/>
</dbReference>
<dbReference type="AlphaFoldDB" id="A0A917EUX3"/>
<dbReference type="EMBL" id="BMEL01000001">
    <property type="protein sequence ID" value="GGF09934.1"/>
    <property type="molecule type" value="Genomic_DNA"/>
</dbReference>
<reference evidence="8" key="1">
    <citation type="journal article" date="2014" name="Int. J. Syst. Evol. Microbiol.">
        <title>Complete genome sequence of Corynebacterium casei LMG S-19264T (=DSM 44701T), isolated from a smear-ripened cheese.</title>
        <authorList>
            <consortium name="US DOE Joint Genome Institute (JGI-PGF)"/>
            <person name="Walter F."/>
            <person name="Albersmeier A."/>
            <person name="Kalinowski J."/>
            <person name="Ruckert C."/>
        </authorList>
    </citation>
    <scope>NUCLEOTIDE SEQUENCE</scope>
    <source>
        <strain evidence="8">CGMCC 1.12153</strain>
    </source>
</reference>
<dbReference type="PANTHER" id="PTHR47268">
    <property type="entry name" value="ACYLPHOSPHATASE"/>
    <property type="match status" value="1"/>
</dbReference>
<dbReference type="GO" id="GO:0003998">
    <property type="term" value="F:acylphosphatase activity"/>
    <property type="evidence" value="ECO:0007669"/>
    <property type="project" value="UniProtKB-EC"/>
</dbReference>
<name>A0A917EUX3_HALAA</name>
<feature type="active site" evidence="5">
    <location>
        <position position="18"/>
    </location>
</feature>
<feature type="active site" evidence="5">
    <location>
        <position position="36"/>
    </location>
</feature>
<evidence type="ECO:0000256" key="2">
    <source>
        <dbReference type="ARBA" id="ARBA00012150"/>
    </source>
</evidence>
<organism evidence="8 9">
    <name type="scientific">Halobacillus andaensis</name>
    <dbReference type="NCBI Taxonomy" id="1176239"/>
    <lineage>
        <taxon>Bacteria</taxon>
        <taxon>Bacillati</taxon>
        <taxon>Bacillota</taxon>
        <taxon>Bacilli</taxon>
        <taxon>Bacillales</taxon>
        <taxon>Bacillaceae</taxon>
        <taxon>Halobacillus</taxon>
    </lineage>
</organism>
<keyword evidence="9" id="KW-1185">Reference proteome</keyword>
<evidence type="ECO:0000313" key="9">
    <source>
        <dbReference type="Proteomes" id="UP000660110"/>
    </source>
</evidence>
<sequence>MPRKHLVFHGRVQGVGFRATAQSLAKQHSLTGWVKNKEDGTVELEAEGDDQALQSFYEEIKDGPSPFIKIETIDEQHYEDEKGHRKFKVLY</sequence>
<evidence type="ECO:0000313" key="8">
    <source>
        <dbReference type="EMBL" id="GGF09934.1"/>
    </source>
</evidence>
<comment type="catalytic activity">
    <reaction evidence="4 5">
        <text>an acyl phosphate + H2O = a carboxylate + phosphate + H(+)</text>
        <dbReference type="Rhea" id="RHEA:14965"/>
        <dbReference type="ChEBI" id="CHEBI:15377"/>
        <dbReference type="ChEBI" id="CHEBI:15378"/>
        <dbReference type="ChEBI" id="CHEBI:29067"/>
        <dbReference type="ChEBI" id="CHEBI:43474"/>
        <dbReference type="ChEBI" id="CHEBI:59918"/>
        <dbReference type="EC" id="3.6.1.7"/>
    </reaction>
</comment>
<dbReference type="EC" id="3.6.1.7" evidence="2 5"/>
<evidence type="ECO:0000256" key="6">
    <source>
        <dbReference type="RuleBase" id="RU004168"/>
    </source>
</evidence>
<proteinExistence type="inferred from homology"/>
<dbReference type="RefSeq" id="WP_188375931.1">
    <property type="nucleotide sequence ID" value="NZ_BMEL01000001.1"/>
</dbReference>
<dbReference type="InterPro" id="IPR001792">
    <property type="entry name" value="Acylphosphatase-like_dom"/>
</dbReference>
<dbReference type="PROSITE" id="PS00151">
    <property type="entry name" value="ACYLPHOSPHATASE_2"/>
    <property type="match status" value="1"/>
</dbReference>
<accession>A0A917EUX3</accession>
<dbReference type="InterPro" id="IPR020456">
    <property type="entry name" value="Acylphosphatase"/>
</dbReference>
<evidence type="ECO:0000256" key="1">
    <source>
        <dbReference type="ARBA" id="ARBA00005614"/>
    </source>
</evidence>
<dbReference type="InterPro" id="IPR036046">
    <property type="entry name" value="Acylphosphatase-like_dom_sf"/>
</dbReference>
<keyword evidence="5" id="KW-0378">Hydrolase</keyword>
<dbReference type="PRINTS" id="PR00112">
    <property type="entry name" value="ACYLPHPHTASE"/>
</dbReference>
<evidence type="ECO:0000256" key="5">
    <source>
        <dbReference type="PROSITE-ProRule" id="PRU00520"/>
    </source>
</evidence>
<comment type="caution">
    <text evidence="8">The sequence shown here is derived from an EMBL/GenBank/DDBJ whole genome shotgun (WGS) entry which is preliminary data.</text>
</comment>
<evidence type="ECO:0000259" key="7">
    <source>
        <dbReference type="PROSITE" id="PS51160"/>
    </source>
</evidence>
<dbReference type="InterPro" id="IPR017968">
    <property type="entry name" value="Acylphosphatase_CS"/>
</dbReference>
<protein>
    <recommendedName>
        <fullName evidence="3 5">acylphosphatase</fullName>
        <ecNumber evidence="2 5">3.6.1.7</ecNumber>
    </recommendedName>
</protein>
<dbReference type="Pfam" id="PF00708">
    <property type="entry name" value="Acylphosphatase"/>
    <property type="match status" value="1"/>
</dbReference>
<dbReference type="PROSITE" id="PS51160">
    <property type="entry name" value="ACYLPHOSPHATASE_3"/>
    <property type="match status" value="1"/>
</dbReference>
<evidence type="ECO:0000256" key="3">
    <source>
        <dbReference type="ARBA" id="ARBA00015991"/>
    </source>
</evidence>